<dbReference type="InterPro" id="IPR016039">
    <property type="entry name" value="Thiolase-like"/>
</dbReference>
<dbReference type="AlphaFoldDB" id="A0A3M2LCS8"/>
<comment type="caution">
    <text evidence="1">The sequence shown here is derived from an EMBL/GenBank/DDBJ whole genome shotgun (WGS) entry which is preliminary data.</text>
</comment>
<name>A0A3M2LCS8_9NOCA</name>
<organism evidence="1 2">
    <name type="scientific">Nocardia stercoris</name>
    <dbReference type="NCBI Taxonomy" id="2483361"/>
    <lineage>
        <taxon>Bacteria</taxon>
        <taxon>Bacillati</taxon>
        <taxon>Actinomycetota</taxon>
        <taxon>Actinomycetes</taxon>
        <taxon>Mycobacteriales</taxon>
        <taxon>Nocardiaceae</taxon>
        <taxon>Nocardia</taxon>
    </lineage>
</organism>
<sequence length="289" mass="29614">MGVVISAATTRSGGTSSIGQAADAAVDALAGTGPDSNRVDALINVGVYRDSNMVEPAVSALIQQRAGIGLEYRPGGTPCLSFDLTNGACGFVNAIGVAQALFATEVPRHANPYRVLIVSGDTHPSCLSTPEFPITPVGAAVVLEEADSVRGFGPVRFSAGERVPEPAGYLDLARTGSAGRKTITADRFTTPPAAILEHAVAAAREAVTEAGLDPAATVLVCNQPYPEFPRALADALRITEVVRPETDTHTSALTVGYLEAARNGLRGRAVLFVAADAGPTAAAVGYHAP</sequence>
<keyword evidence="2" id="KW-1185">Reference proteome</keyword>
<evidence type="ECO:0008006" key="3">
    <source>
        <dbReference type="Google" id="ProtNLM"/>
    </source>
</evidence>
<evidence type="ECO:0000313" key="1">
    <source>
        <dbReference type="EMBL" id="RMI35349.1"/>
    </source>
</evidence>
<protein>
    <recommendedName>
        <fullName evidence="3">Beta-ketoacyl-[acyl-carrier-protein] synthase III N-terminal domain-containing protein</fullName>
    </recommendedName>
</protein>
<accession>A0A3M2LCS8</accession>
<dbReference type="SUPFAM" id="SSF53901">
    <property type="entry name" value="Thiolase-like"/>
    <property type="match status" value="1"/>
</dbReference>
<reference evidence="1 2" key="1">
    <citation type="submission" date="2018-10" db="EMBL/GenBank/DDBJ databases">
        <title>Isolation from cow dung.</title>
        <authorList>
            <person name="Ling L."/>
        </authorList>
    </citation>
    <scope>NUCLEOTIDE SEQUENCE [LARGE SCALE GENOMIC DNA]</scope>
    <source>
        <strain evidence="1 2">NEAU-LL90</strain>
    </source>
</reference>
<evidence type="ECO:0000313" key="2">
    <source>
        <dbReference type="Proteomes" id="UP000279275"/>
    </source>
</evidence>
<dbReference type="Proteomes" id="UP000279275">
    <property type="component" value="Unassembled WGS sequence"/>
</dbReference>
<dbReference type="EMBL" id="RFFH01000001">
    <property type="protein sequence ID" value="RMI35349.1"/>
    <property type="molecule type" value="Genomic_DNA"/>
</dbReference>
<dbReference type="Gene3D" id="3.40.47.10">
    <property type="match status" value="1"/>
</dbReference>
<gene>
    <name evidence="1" type="ORF">EBN03_03450</name>
</gene>
<dbReference type="GO" id="GO:0016746">
    <property type="term" value="F:acyltransferase activity"/>
    <property type="evidence" value="ECO:0007669"/>
    <property type="project" value="InterPro"/>
</dbReference>
<proteinExistence type="predicted"/>